<evidence type="ECO:0000256" key="1">
    <source>
        <dbReference type="SAM" id="MobiDB-lite"/>
    </source>
</evidence>
<accession>A0ABP5GTS7</accession>
<feature type="signal peptide" evidence="2">
    <location>
        <begin position="1"/>
        <end position="20"/>
    </location>
</feature>
<gene>
    <name evidence="3" type="ORF">GCM10009839_72710</name>
</gene>
<evidence type="ECO:0000256" key="2">
    <source>
        <dbReference type="SAM" id="SignalP"/>
    </source>
</evidence>
<evidence type="ECO:0000313" key="4">
    <source>
        <dbReference type="Proteomes" id="UP001500751"/>
    </source>
</evidence>
<dbReference type="RefSeq" id="WP_425559372.1">
    <property type="nucleotide sequence ID" value="NZ_BAAAQN010000058.1"/>
</dbReference>
<reference evidence="4" key="1">
    <citation type="journal article" date="2019" name="Int. J. Syst. Evol. Microbiol.">
        <title>The Global Catalogue of Microorganisms (GCM) 10K type strain sequencing project: providing services to taxonomists for standard genome sequencing and annotation.</title>
        <authorList>
            <consortium name="The Broad Institute Genomics Platform"/>
            <consortium name="The Broad Institute Genome Sequencing Center for Infectious Disease"/>
            <person name="Wu L."/>
            <person name="Ma J."/>
        </authorList>
    </citation>
    <scope>NUCLEOTIDE SEQUENCE [LARGE SCALE GENOMIC DNA]</scope>
    <source>
        <strain evidence="4">JCM 16014</strain>
    </source>
</reference>
<dbReference type="EMBL" id="BAAAQN010000058">
    <property type="protein sequence ID" value="GAA2054117.1"/>
    <property type="molecule type" value="Genomic_DNA"/>
</dbReference>
<feature type="region of interest" description="Disordered" evidence="1">
    <location>
        <begin position="196"/>
        <end position="219"/>
    </location>
</feature>
<sequence>MTDWVTIASLATAGTTVVLAAATLSSVRAASRAAAAAERAVQVGLRPVLLTSRLGDRDEKVFWADDHWALVPGGHGYAEIVNGNIYLAVSVRNVGTGLAVLQGWDVHSERRNAEDAHTPPGEHRRMIRDLYIPAHDVGYWHAALRDADDPRYAGLAAAVKERRAFSVEVLYSDHDGGQSSISRFILRPRGDGNGGSDWIAGTGRHWNLDRPDPRSTQYG</sequence>
<keyword evidence="2" id="KW-0732">Signal</keyword>
<dbReference type="Proteomes" id="UP001500751">
    <property type="component" value="Unassembled WGS sequence"/>
</dbReference>
<organism evidence="3 4">
    <name type="scientific">Catenulispora yoronensis</name>
    <dbReference type="NCBI Taxonomy" id="450799"/>
    <lineage>
        <taxon>Bacteria</taxon>
        <taxon>Bacillati</taxon>
        <taxon>Actinomycetota</taxon>
        <taxon>Actinomycetes</taxon>
        <taxon>Catenulisporales</taxon>
        <taxon>Catenulisporaceae</taxon>
        <taxon>Catenulispora</taxon>
    </lineage>
</organism>
<keyword evidence="4" id="KW-1185">Reference proteome</keyword>
<proteinExistence type="predicted"/>
<protein>
    <submittedName>
        <fullName evidence="3">Uncharacterized protein</fullName>
    </submittedName>
</protein>
<comment type="caution">
    <text evidence="3">The sequence shown here is derived from an EMBL/GenBank/DDBJ whole genome shotgun (WGS) entry which is preliminary data.</text>
</comment>
<evidence type="ECO:0000313" key="3">
    <source>
        <dbReference type="EMBL" id="GAA2054117.1"/>
    </source>
</evidence>
<name>A0ABP5GTS7_9ACTN</name>
<feature type="chain" id="PRO_5045981483" evidence="2">
    <location>
        <begin position="21"/>
        <end position="219"/>
    </location>
</feature>